<dbReference type="Proteomes" id="UP000265520">
    <property type="component" value="Unassembled WGS sequence"/>
</dbReference>
<reference evidence="2 3" key="1">
    <citation type="journal article" date="2018" name="Front. Plant Sci.">
        <title>Red Clover (Trifolium pratense) and Zigzag Clover (T. medium) - A Picture of Genomic Similarities and Differences.</title>
        <authorList>
            <person name="Dluhosova J."/>
            <person name="Istvanek J."/>
            <person name="Nedelnik J."/>
            <person name="Repkova J."/>
        </authorList>
    </citation>
    <scope>NUCLEOTIDE SEQUENCE [LARGE SCALE GENOMIC DNA]</scope>
    <source>
        <strain evidence="3">cv. 10/8</strain>
        <tissue evidence="2">Leaf</tissue>
    </source>
</reference>
<feature type="compositionally biased region" description="Polar residues" evidence="1">
    <location>
        <begin position="20"/>
        <end position="33"/>
    </location>
</feature>
<dbReference type="AlphaFoldDB" id="A0A392ULU0"/>
<dbReference type="EMBL" id="LXQA010864143">
    <property type="protein sequence ID" value="MCI74599.1"/>
    <property type="molecule type" value="Genomic_DNA"/>
</dbReference>
<accession>A0A392ULU0</accession>
<evidence type="ECO:0000313" key="3">
    <source>
        <dbReference type="Proteomes" id="UP000265520"/>
    </source>
</evidence>
<sequence>MTSATARVRAAKHAKKKTSETVSARTSSGQASPSPAVEVAREK</sequence>
<evidence type="ECO:0000256" key="1">
    <source>
        <dbReference type="SAM" id="MobiDB-lite"/>
    </source>
</evidence>
<organism evidence="2 3">
    <name type="scientific">Trifolium medium</name>
    <dbReference type="NCBI Taxonomy" id="97028"/>
    <lineage>
        <taxon>Eukaryota</taxon>
        <taxon>Viridiplantae</taxon>
        <taxon>Streptophyta</taxon>
        <taxon>Embryophyta</taxon>
        <taxon>Tracheophyta</taxon>
        <taxon>Spermatophyta</taxon>
        <taxon>Magnoliopsida</taxon>
        <taxon>eudicotyledons</taxon>
        <taxon>Gunneridae</taxon>
        <taxon>Pentapetalae</taxon>
        <taxon>rosids</taxon>
        <taxon>fabids</taxon>
        <taxon>Fabales</taxon>
        <taxon>Fabaceae</taxon>
        <taxon>Papilionoideae</taxon>
        <taxon>50 kb inversion clade</taxon>
        <taxon>NPAAA clade</taxon>
        <taxon>Hologalegina</taxon>
        <taxon>IRL clade</taxon>
        <taxon>Trifolieae</taxon>
        <taxon>Trifolium</taxon>
    </lineage>
</organism>
<comment type="caution">
    <text evidence="2">The sequence shown here is derived from an EMBL/GenBank/DDBJ whole genome shotgun (WGS) entry which is preliminary data.</text>
</comment>
<keyword evidence="3" id="KW-1185">Reference proteome</keyword>
<feature type="region of interest" description="Disordered" evidence="1">
    <location>
        <begin position="1"/>
        <end position="43"/>
    </location>
</feature>
<evidence type="ECO:0000313" key="2">
    <source>
        <dbReference type="EMBL" id="MCI74599.1"/>
    </source>
</evidence>
<proteinExistence type="predicted"/>
<feature type="non-terminal residue" evidence="2">
    <location>
        <position position="43"/>
    </location>
</feature>
<protein>
    <submittedName>
        <fullName evidence="2">Uncharacterized protein</fullName>
    </submittedName>
</protein>
<name>A0A392ULU0_9FABA</name>